<keyword evidence="2" id="KW-1133">Transmembrane helix</keyword>
<evidence type="ECO:0000256" key="2">
    <source>
        <dbReference type="SAM" id="Phobius"/>
    </source>
</evidence>
<protein>
    <submittedName>
        <fullName evidence="3">Uncharacterized protein</fullName>
    </submittedName>
</protein>
<organism evidence="3 4">
    <name type="scientific">Halteria grandinella</name>
    <dbReference type="NCBI Taxonomy" id="5974"/>
    <lineage>
        <taxon>Eukaryota</taxon>
        <taxon>Sar</taxon>
        <taxon>Alveolata</taxon>
        <taxon>Ciliophora</taxon>
        <taxon>Intramacronucleata</taxon>
        <taxon>Spirotrichea</taxon>
        <taxon>Stichotrichia</taxon>
        <taxon>Sporadotrichida</taxon>
        <taxon>Halteriidae</taxon>
        <taxon>Halteria</taxon>
    </lineage>
</organism>
<keyword evidence="2" id="KW-0472">Membrane</keyword>
<accession>A0A8J8NNI1</accession>
<name>A0A8J8NNI1_HALGN</name>
<evidence type="ECO:0000313" key="3">
    <source>
        <dbReference type="EMBL" id="TNV77715.1"/>
    </source>
</evidence>
<proteinExistence type="predicted"/>
<feature type="transmembrane region" description="Helical" evidence="2">
    <location>
        <begin position="50"/>
        <end position="75"/>
    </location>
</feature>
<dbReference type="AlphaFoldDB" id="A0A8J8NNI1"/>
<keyword evidence="2" id="KW-0812">Transmembrane</keyword>
<evidence type="ECO:0000313" key="4">
    <source>
        <dbReference type="Proteomes" id="UP000785679"/>
    </source>
</evidence>
<feature type="region of interest" description="Disordered" evidence="1">
    <location>
        <begin position="338"/>
        <end position="366"/>
    </location>
</feature>
<gene>
    <name evidence="3" type="ORF">FGO68_gene11264</name>
</gene>
<feature type="region of interest" description="Disordered" evidence="1">
    <location>
        <begin position="94"/>
        <end position="132"/>
    </location>
</feature>
<dbReference type="Proteomes" id="UP000785679">
    <property type="component" value="Unassembled WGS sequence"/>
</dbReference>
<sequence>MNNSSDSSEQIDLIKYYLGKPPPKNTNGTAINVTYTLRAGMQQPETTIGWIPMIVIIICLFIGGLISTFLIWFFCKRRKTAQIQEASTFSNALQNGNHANQERAPSINSSRSNRSRQKYNIPPQLSPLRQSIPTGQDILKLEDYEDPIWEDNERQQQLSGSDLPQNQYMCYSLGGSIGNNFREPLSFRNAINHEQLKNQHHAADFLSSSYQIQSMPQLSNFRKLNEDGEVLRQSIGENPLRQSHNSLKSLQSGRSNQSNQVSQFSGYTNAVRDSSVFGANSGRALHISSTFAGRKQQAGKPTMKLFDRENYPANYLEVNAFSSRNEPVNQSQLLSISDQSKEAQNNKRRSNQGRQAILPSLQVENL</sequence>
<comment type="caution">
    <text evidence="3">The sequence shown here is derived from an EMBL/GenBank/DDBJ whole genome shotgun (WGS) entry which is preliminary data.</text>
</comment>
<reference evidence="3" key="1">
    <citation type="submission" date="2019-06" db="EMBL/GenBank/DDBJ databases">
        <authorList>
            <person name="Zheng W."/>
        </authorList>
    </citation>
    <scope>NUCLEOTIDE SEQUENCE</scope>
    <source>
        <strain evidence="3">QDHG01</strain>
    </source>
</reference>
<keyword evidence="4" id="KW-1185">Reference proteome</keyword>
<dbReference type="EMBL" id="RRYP01011466">
    <property type="protein sequence ID" value="TNV77715.1"/>
    <property type="molecule type" value="Genomic_DNA"/>
</dbReference>
<evidence type="ECO:0000256" key="1">
    <source>
        <dbReference type="SAM" id="MobiDB-lite"/>
    </source>
</evidence>